<dbReference type="GO" id="GO:0016020">
    <property type="term" value="C:membrane"/>
    <property type="evidence" value="ECO:0007669"/>
    <property type="project" value="UniProtKB-SubCell"/>
</dbReference>
<evidence type="ECO:0000256" key="1">
    <source>
        <dbReference type="ARBA" id="ARBA00004370"/>
    </source>
</evidence>
<keyword evidence="2" id="KW-0472">Membrane</keyword>
<dbReference type="Proteomes" id="UP000516428">
    <property type="component" value="Chromosome"/>
</dbReference>
<gene>
    <name evidence="3" type="ORF">IAG42_24895</name>
</gene>
<comment type="subcellular location">
    <subcellularLocation>
        <location evidence="1">Membrane</location>
    </subcellularLocation>
</comment>
<evidence type="ECO:0000313" key="3">
    <source>
        <dbReference type="EMBL" id="QNS08930.1"/>
    </source>
</evidence>
<protein>
    <recommendedName>
        <fullName evidence="5">SnoaL-like domain-containing protein</fullName>
    </recommendedName>
</protein>
<dbReference type="EMBL" id="CP061281">
    <property type="protein sequence ID" value="QNS08930.1"/>
    <property type="molecule type" value="Genomic_DNA"/>
</dbReference>
<sequence>MLLALAGGVLLFQAHSLRDAPAARNHALTDAAATARVNGDVSNALGKVFSYTPDGTEATERSARAVLSGRAAEQYAQLFARVRADVRDQKVTLSTQAVRVGTVSLRGRTAHLLVFLDQTARRGTKKPTTSAAQLSVTAELRDDVWRIVDIKAR</sequence>
<organism evidence="3 4">
    <name type="scientific">Streptomyces xanthii</name>
    <dbReference type="NCBI Taxonomy" id="2768069"/>
    <lineage>
        <taxon>Bacteria</taxon>
        <taxon>Bacillati</taxon>
        <taxon>Actinomycetota</taxon>
        <taxon>Actinomycetes</taxon>
        <taxon>Kitasatosporales</taxon>
        <taxon>Streptomycetaceae</taxon>
        <taxon>Streptomyces</taxon>
    </lineage>
</organism>
<evidence type="ECO:0008006" key="5">
    <source>
        <dbReference type="Google" id="ProtNLM"/>
    </source>
</evidence>
<proteinExistence type="predicted"/>
<accession>A0A7H1BJM5</accession>
<keyword evidence="4" id="KW-1185">Reference proteome</keyword>
<name>A0A7H1BJM5_9ACTN</name>
<dbReference type="KEGG" id="sxn:IAG42_24895"/>
<dbReference type="PANTHER" id="PTHR37042">
    <property type="entry name" value="OUTER MEMBRANE PROTEIN RV1973"/>
    <property type="match status" value="1"/>
</dbReference>
<dbReference type="AlphaFoldDB" id="A0A7H1BJM5"/>
<evidence type="ECO:0000256" key="2">
    <source>
        <dbReference type="ARBA" id="ARBA00023136"/>
    </source>
</evidence>
<dbReference type="PANTHER" id="PTHR37042:SF4">
    <property type="entry name" value="OUTER MEMBRANE PROTEIN RV1973"/>
    <property type="match status" value="1"/>
</dbReference>
<reference evidence="3 4" key="1">
    <citation type="submission" date="2020-09" db="EMBL/GenBank/DDBJ databases">
        <title>A novel species.</title>
        <authorList>
            <person name="Gao J."/>
        </authorList>
    </citation>
    <scope>NUCLEOTIDE SEQUENCE [LARGE SCALE GENOMIC DNA]</scope>
    <source>
        <strain evidence="3 4">CRXT-Y-14</strain>
    </source>
</reference>
<evidence type="ECO:0000313" key="4">
    <source>
        <dbReference type="Proteomes" id="UP000516428"/>
    </source>
</evidence>